<feature type="domain" description="Amidase" evidence="1">
    <location>
        <begin position="1"/>
        <end position="88"/>
    </location>
</feature>
<dbReference type="Gene3D" id="3.90.1300.10">
    <property type="entry name" value="Amidase signature (AS) domain"/>
    <property type="match status" value="1"/>
</dbReference>
<protein>
    <submittedName>
        <fullName evidence="2">Amidase family protein</fullName>
    </submittedName>
</protein>
<name>X7Z9U4_MYCXE</name>
<evidence type="ECO:0000259" key="1">
    <source>
        <dbReference type="Pfam" id="PF01425"/>
    </source>
</evidence>
<sequence length="122" mass="12776">MSRTVRDTAALLDAVRGPGIGDTVIAPPPSRPYIDEVGAEPGRLRIGLLDHHPRGSAVAPECTAAARSAAALLESLGHAVEHAWPTALSDETLSLNPWMGDFVLPSTRLFWDAAECGAVGRG</sequence>
<reference evidence="2" key="1">
    <citation type="submission" date="2014-01" db="EMBL/GenBank/DDBJ databases">
        <authorList>
            <person name="Brown-Elliot B."/>
            <person name="Wallace R."/>
            <person name="Lenaerts A."/>
            <person name="Ordway D."/>
            <person name="DeGroote M.A."/>
            <person name="Parker T."/>
            <person name="Sizemore C."/>
            <person name="Tallon L.J."/>
            <person name="Sadzewicz L.K."/>
            <person name="Sengamalay N."/>
            <person name="Fraser C.M."/>
            <person name="Hine E."/>
            <person name="Shefchek K.A."/>
            <person name="Das S.P."/>
            <person name="Tettelin H."/>
        </authorList>
    </citation>
    <scope>NUCLEOTIDE SEQUENCE [LARGE SCALE GENOMIC DNA]</scope>
    <source>
        <strain evidence="2">4042</strain>
    </source>
</reference>
<dbReference type="AlphaFoldDB" id="X7Z9U4"/>
<dbReference type="EMBL" id="JAOB01000080">
    <property type="protein sequence ID" value="EUA16149.1"/>
    <property type="molecule type" value="Genomic_DNA"/>
</dbReference>
<evidence type="ECO:0000313" key="2">
    <source>
        <dbReference type="EMBL" id="EUA16149.1"/>
    </source>
</evidence>
<dbReference type="SUPFAM" id="SSF75304">
    <property type="entry name" value="Amidase signature (AS) enzymes"/>
    <property type="match status" value="1"/>
</dbReference>
<organism evidence="2">
    <name type="scientific">Mycobacterium xenopi 4042</name>
    <dbReference type="NCBI Taxonomy" id="1299334"/>
    <lineage>
        <taxon>Bacteria</taxon>
        <taxon>Bacillati</taxon>
        <taxon>Actinomycetota</taxon>
        <taxon>Actinomycetes</taxon>
        <taxon>Mycobacteriales</taxon>
        <taxon>Mycobacteriaceae</taxon>
        <taxon>Mycobacterium</taxon>
    </lineage>
</organism>
<dbReference type="Pfam" id="PF01425">
    <property type="entry name" value="Amidase"/>
    <property type="match status" value="1"/>
</dbReference>
<dbReference type="InterPro" id="IPR036928">
    <property type="entry name" value="AS_sf"/>
</dbReference>
<comment type="caution">
    <text evidence="2">The sequence shown here is derived from an EMBL/GenBank/DDBJ whole genome shotgun (WGS) entry which is preliminary data.</text>
</comment>
<dbReference type="PATRIC" id="fig|1299334.3.peg.8381"/>
<proteinExistence type="predicted"/>
<gene>
    <name evidence="2" type="ORF">I553_1124</name>
</gene>
<dbReference type="InterPro" id="IPR023631">
    <property type="entry name" value="Amidase_dom"/>
</dbReference>
<accession>X7Z9U4</accession>